<dbReference type="Proteomes" id="UP000752172">
    <property type="component" value="Unassembled WGS sequence"/>
</dbReference>
<organism evidence="2 3">
    <name type="scientific">Pseudomonas lactis</name>
    <dbReference type="NCBI Taxonomy" id="1615674"/>
    <lineage>
        <taxon>Bacteria</taxon>
        <taxon>Pseudomonadati</taxon>
        <taxon>Pseudomonadota</taxon>
        <taxon>Gammaproteobacteria</taxon>
        <taxon>Pseudomonadales</taxon>
        <taxon>Pseudomonadaceae</taxon>
        <taxon>Pseudomonas</taxon>
    </lineage>
</organism>
<accession>A0A921NKE7</accession>
<dbReference type="EMBL" id="DYTS01000339">
    <property type="protein sequence ID" value="HJH20838.1"/>
    <property type="molecule type" value="Genomic_DNA"/>
</dbReference>
<feature type="transmembrane region" description="Helical" evidence="1">
    <location>
        <begin position="6"/>
        <end position="27"/>
    </location>
</feature>
<sequence>MSYTQLLQVMAASCLMTVAFMLVLRSFRQRLSRWFQRYLPPRYLQPRGVRRRTPVVPAVRNADEQS</sequence>
<dbReference type="Pfam" id="PF11120">
    <property type="entry name" value="CBP_BcsF"/>
    <property type="match status" value="1"/>
</dbReference>
<name>A0A921NKE7_9PSED</name>
<comment type="caution">
    <text evidence="2">The sequence shown here is derived from an EMBL/GenBank/DDBJ whole genome shotgun (WGS) entry which is preliminary data.</text>
</comment>
<dbReference type="InterPro" id="IPR019995">
    <property type="entry name" value="Cellulose_BcsF/YhjT"/>
</dbReference>
<evidence type="ECO:0000313" key="3">
    <source>
        <dbReference type="Proteomes" id="UP000752172"/>
    </source>
</evidence>
<reference evidence="2" key="2">
    <citation type="submission" date="2021-09" db="EMBL/GenBank/DDBJ databases">
        <authorList>
            <person name="Gilroy R."/>
        </authorList>
    </citation>
    <scope>NUCLEOTIDE SEQUENCE</scope>
    <source>
        <strain evidence="2">ChiSjej2B20-17149</strain>
    </source>
</reference>
<keyword evidence="1" id="KW-1133">Transmembrane helix</keyword>
<proteinExistence type="predicted"/>
<evidence type="ECO:0000256" key="1">
    <source>
        <dbReference type="SAM" id="Phobius"/>
    </source>
</evidence>
<dbReference type="RefSeq" id="WP_069553231.1">
    <property type="nucleotide sequence ID" value="NZ_DYTS01000339.1"/>
</dbReference>
<gene>
    <name evidence="2" type="primary">bcsF</name>
    <name evidence="2" type="ORF">K8W20_19250</name>
</gene>
<keyword evidence="1" id="KW-0812">Transmembrane</keyword>
<evidence type="ECO:0000313" key="2">
    <source>
        <dbReference type="EMBL" id="HJH20838.1"/>
    </source>
</evidence>
<protein>
    <submittedName>
        <fullName evidence="2">Cellulose biosynthesis protein BcsF</fullName>
    </submittedName>
</protein>
<keyword evidence="1" id="KW-0472">Membrane</keyword>
<dbReference type="AlphaFoldDB" id="A0A921NKE7"/>
<reference evidence="2" key="1">
    <citation type="journal article" date="2021" name="PeerJ">
        <title>Extensive microbial diversity within the chicken gut microbiome revealed by metagenomics and culture.</title>
        <authorList>
            <person name="Gilroy R."/>
            <person name="Ravi A."/>
            <person name="Getino M."/>
            <person name="Pursley I."/>
            <person name="Horton D.L."/>
            <person name="Alikhan N.F."/>
            <person name="Baker D."/>
            <person name="Gharbi K."/>
            <person name="Hall N."/>
            <person name="Watson M."/>
            <person name="Adriaenssens E.M."/>
            <person name="Foster-Nyarko E."/>
            <person name="Jarju S."/>
            <person name="Secka A."/>
            <person name="Antonio M."/>
            <person name="Oren A."/>
            <person name="Chaudhuri R.R."/>
            <person name="La Ragione R."/>
            <person name="Hildebrand F."/>
            <person name="Pallen M.J."/>
        </authorList>
    </citation>
    <scope>NUCLEOTIDE SEQUENCE</scope>
    <source>
        <strain evidence="2">ChiSjej2B20-17149</strain>
    </source>
</reference>